<keyword evidence="8 9" id="KW-0012">Acyltransferase</keyword>
<dbReference type="EMBL" id="NJHN03000038">
    <property type="protein sequence ID" value="KAH9421680.1"/>
    <property type="molecule type" value="Genomic_DNA"/>
</dbReference>
<evidence type="ECO:0000313" key="12">
    <source>
        <dbReference type="Proteomes" id="UP000887458"/>
    </source>
</evidence>
<comment type="caution">
    <text evidence="11">The sequence shown here is derived from an EMBL/GenBank/DDBJ whole genome shotgun (WGS) entry which is preliminary data.</text>
</comment>
<evidence type="ECO:0000256" key="7">
    <source>
        <dbReference type="ARBA" id="ARBA00023136"/>
    </source>
</evidence>
<sequence>MFTKNLASFTKQFKARDSLVTILVNNNEHIGTLHNFFWLLSLIYTVSTIGDYFLNKNHKYDELIEFAGKIIEKNLNDLSNGLLIWSIMFIFVLFVHYSLVLLNNFLQFRLLITIIDDNVDQSTTNIENGVESNNIVIFKQFQSKQQQSRFYQQILLDIIYAIFIVAGLLMFSTIAILIYDFHFIFSIIIMAEMFRLIMKSHSFYIENRNLQITDEQLQLLIRNRKQSFTNQSKNMWTIFQIWQHQSSPQPQFTAWLYFLFAPTLIYRHSYPRTKSIRWKFIVNYSLQLLFTLIFWCYLNMAIIIKHNLHQLNLHKYYWHDMFGHLFNIWIMGIFNYYCLFYTIFHLWHNITGELLRFADRHYYDSFWNVNSLKQYYRQWNIIVQEWIYYYVYLSIHQWIRNHFLTTIFVTILSAFVHEFIIALSLGFCFPLLFLLFGFGGFICDMINHHNIGNKRWQNMFFIFQFHLGFGLMTTLYLLEGLSRINCPIMTTEENLQQYFIPRMLTCITIK</sequence>
<evidence type="ECO:0000256" key="6">
    <source>
        <dbReference type="ARBA" id="ARBA00022989"/>
    </source>
</evidence>
<feature type="transmembrane region" description="Helical" evidence="10">
    <location>
        <begin position="36"/>
        <end position="54"/>
    </location>
</feature>
<feature type="transmembrane region" description="Helical" evidence="10">
    <location>
        <begin position="403"/>
        <end position="423"/>
    </location>
</feature>
<organism evidence="11 12">
    <name type="scientific">Dermatophagoides pteronyssinus</name>
    <name type="common">European house dust mite</name>
    <dbReference type="NCBI Taxonomy" id="6956"/>
    <lineage>
        <taxon>Eukaryota</taxon>
        <taxon>Metazoa</taxon>
        <taxon>Ecdysozoa</taxon>
        <taxon>Arthropoda</taxon>
        <taxon>Chelicerata</taxon>
        <taxon>Arachnida</taxon>
        <taxon>Acari</taxon>
        <taxon>Acariformes</taxon>
        <taxon>Sarcoptiformes</taxon>
        <taxon>Astigmata</taxon>
        <taxon>Psoroptidia</taxon>
        <taxon>Analgoidea</taxon>
        <taxon>Pyroglyphidae</taxon>
        <taxon>Dermatophagoidinae</taxon>
        <taxon>Dermatophagoides</taxon>
    </lineage>
</organism>
<dbReference type="PANTHER" id="PTHR10408:SF8">
    <property type="entry name" value="O-ACYLTRANSFERASE"/>
    <property type="match status" value="1"/>
</dbReference>
<evidence type="ECO:0000256" key="3">
    <source>
        <dbReference type="ARBA" id="ARBA00022679"/>
    </source>
</evidence>
<keyword evidence="4 10" id="KW-0812">Transmembrane</keyword>
<feature type="transmembrane region" description="Helical" evidence="10">
    <location>
        <begin position="459"/>
        <end position="478"/>
    </location>
</feature>
<evidence type="ECO:0000256" key="4">
    <source>
        <dbReference type="ARBA" id="ARBA00022692"/>
    </source>
</evidence>
<name>A0ABQ8JGZ2_DERPT</name>
<keyword evidence="7 9" id="KW-0472">Membrane</keyword>
<accession>A0ABQ8JGZ2</accession>
<gene>
    <name evidence="11" type="primary">SOAT1_3</name>
    <name evidence="11" type="ORF">DERP_014955</name>
</gene>
<dbReference type="Proteomes" id="UP000887458">
    <property type="component" value="Unassembled WGS sequence"/>
</dbReference>
<dbReference type="PANTHER" id="PTHR10408">
    <property type="entry name" value="STEROL O-ACYLTRANSFERASE"/>
    <property type="match status" value="1"/>
</dbReference>
<evidence type="ECO:0000256" key="1">
    <source>
        <dbReference type="ARBA" id="ARBA00004477"/>
    </source>
</evidence>
<feature type="transmembrane region" description="Helical" evidence="10">
    <location>
        <begin position="281"/>
        <end position="304"/>
    </location>
</feature>
<comment type="subcellular location">
    <subcellularLocation>
        <location evidence="1 9">Endoplasmic reticulum membrane</location>
        <topology evidence="1 9">Multi-pass membrane protein</topology>
    </subcellularLocation>
</comment>
<keyword evidence="5 9" id="KW-0256">Endoplasmic reticulum</keyword>
<comment type="similarity">
    <text evidence="2 9">Belongs to the membrane-bound acyltransferase family. Sterol o-acyltransferase subfamily.</text>
</comment>
<evidence type="ECO:0000256" key="2">
    <source>
        <dbReference type="ARBA" id="ARBA00009010"/>
    </source>
</evidence>
<feature type="transmembrane region" description="Helical" evidence="10">
    <location>
        <begin position="429"/>
        <end position="447"/>
    </location>
</feature>
<protein>
    <recommendedName>
        <fullName evidence="9">O-acyltransferase</fullName>
    </recommendedName>
</protein>
<feature type="transmembrane region" description="Helical" evidence="10">
    <location>
        <begin position="181"/>
        <end position="198"/>
    </location>
</feature>
<evidence type="ECO:0000256" key="5">
    <source>
        <dbReference type="ARBA" id="ARBA00022824"/>
    </source>
</evidence>
<feature type="transmembrane region" description="Helical" evidence="10">
    <location>
        <begin position="154"/>
        <end position="175"/>
    </location>
</feature>
<keyword evidence="6 10" id="KW-1133">Transmembrane helix</keyword>
<dbReference type="InterPro" id="IPR014371">
    <property type="entry name" value="Oat_ACAT_DAG_ARE"/>
</dbReference>
<dbReference type="PIRSF" id="PIRSF000439">
    <property type="entry name" value="Oat_ACAT_DAG_ARE"/>
    <property type="match status" value="1"/>
</dbReference>
<keyword evidence="3 9" id="KW-0808">Transferase</keyword>
<reference evidence="11 12" key="2">
    <citation type="journal article" date="2022" name="Mol. Biol. Evol.">
        <title>Comparative Genomics Reveals Insights into the Divergent Evolution of Astigmatic Mites and Household Pest Adaptations.</title>
        <authorList>
            <person name="Xiong Q."/>
            <person name="Wan A.T."/>
            <person name="Liu X."/>
            <person name="Fung C.S."/>
            <person name="Xiao X."/>
            <person name="Malainual N."/>
            <person name="Hou J."/>
            <person name="Wang L."/>
            <person name="Wang M."/>
            <person name="Yang K.Y."/>
            <person name="Cui Y."/>
            <person name="Leung E.L."/>
            <person name="Nong W."/>
            <person name="Shin S.K."/>
            <person name="Au S.W."/>
            <person name="Jeong K.Y."/>
            <person name="Chew F.T."/>
            <person name="Hui J.H."/>
            <person name="Leung T.F."/>
            <person name="Tungtrongchitr A."/>
            <person name="Zhong N."/>
            <person name="Liu Z."/>
            <person name="Tsui S.K."/>
        </authorList>
    </citation>
    <scope>NUCLEOTIDE SEQUENCE [LARGE SCALE GENOMIC DNA]</scope>
    <source>
        <strain evidence="11">Derp</strain>
    </source>
</reference>
<evidence type="ECO:0000256" key="9">
    <source>
        <dbReference type="PIRNR" id="PIRNR000439"/>
    </source>
</evidence>
<dbReference type="InterPro" id="IPR004299">
    <property type="entry name" value="MBOAT_fam"/>
</dbReference>
<proteinExistence type="inferred from homology"/>
<feature type="transmembrane region" description="Helical" evidence="10">
    <location>
        <begin position="324"/>
        <end position="347"/>
    </location>
</feature>
<dbReference type="Pfam" id="PF03062">
    <property type="entry name" value="MBOAT"/>
    <property type="match status" value="1"/>
</dbReference>
<evidence type="ECO:0000256" key="8">
    <source>
        <dbReference type="ARBA" id="ARBA00023315"/>
    </source>
</evidence>
<feature type="transmembrane region" description="Helical" evidence="10">
    <location>
        <begin position="82"/>
        <end position="102"/>
    </location>
</feature>
<evidence type="ECO:0000313" key="11">
    <source>
        <dbReference type="EMBL" id="KAH9421680.1"/>
    </source>
</evidence>
<evidence type="ECO:0000256" key="10">
    <source>
        <dbReference type="SAM" id="Phobius"/>
    </source>
</evidence>
<reference evidence="11 12" key="1">
    <citation type="journal article" date="2018" name="J. Allergy Clin. Immunol.">
        <title>High-quality assembly of Dermatophagoides pteronyssinus genome and transcriptome reveals a wide range of novel allergens.</title>
        <authorList>
            <person name="Liu X.Y."/>
            <person name="Yang K.Y."/>
            <person name="Wang M.Q."/>
            <person name="Kwok J.S."/>
            <person name="Zeng X."/>
            <person name="Yang Z."/>
            <person name="Xiao X.J."/>
            <person name="Lau C.P."/>
            <person name="Li Y."/>
            <person name="Huang Z.M."/>
            <person name="Ba J.G."/>
            <person name="Yim A.K."/>
            <person name="Ouyang C.Y."/>
            <person name="Ngai S.M."/>
            <person name="Chan T.F."/>
            <person name="Leung E.L."/>
            <person name="Liu L."/>
            <person name="Liu Z.G."/>
            <person name="Tsui S.K."/>
        </authorList>
    </citation>
    <scope>NUCLEOTIDE SEQUENCE [LARGE SCALE GENOMIC DNA]</scope>
    <source>
        <strain evidence="11">Derp</strain>
    </source>
</reference>
<keyword evidence="12" id="KW-1185">Reference proteome</keyword>